<name>A0A4Y2ELC7_ARAVE</name>
<evidence type="ECO:0000313" key="2">
    <source>
        <dbReference type="EMBL" id="GBM29671.1"/>
    </source>
</evidence>
<reference evidence="2 3" key="1">
    <citation type="journal article" date="2019" name="Sci. Rep.">
        <title>Orb-weaving spider Araneus ventricosus genome elucidates the spidroin gene catalogue.</title>
        <authorList>
            <person name="Kono N."/>
            <person name="Nakamura H."/>
            <person name="Ohtoshi R."/>
            <person name="Moran D.A.P."/>
            <person name="Shinohara A."/>
            <person name="Yoshida Y."/>
            <person name="Fujiwara M."/>
            <person name="Mori M."/>
            <person name="Tomita M."/>
            <person name="Arakawa K."/>
        </authorList>
    </citation>
    <scope>NUCLEOTIDE SEQUENCE [LARGE SCALE GENOMIC DNA]</scope>
</reference>
<keyword evidence="1" id="KW-0472">Membrane</keyword>
<proteinExistence type="predicted"/>
<dbReference type="Proteomes" id="UP000499080">
    <property type="component" value="Unassembled WGS sequence"/>
</dbReference>
<dbReference type="AlphaFoldDB" id="A0A4Y2ELC7"/>
<keyword evidence="1" id="KW-0812">Transmembrane</keyword>
<evidence type="ECO:0000313" key="3">
    <source>
        <dbReference type="Proteomes" id="UP000499080"/>
    </source>
</evidence>
<dbReference type="EMBL" id="BGPR01000642">
    <property type="protein sequence ID" value="GBM29671.1"/>
    <property type="molecule type" value="Genomic_DNA"/>
</dbReference>
<feature type="transmembrane region" description="Helical" evidence="1">
    <location>
        <begin position="101"/>
        <end position="118"/>
    </location>
</feature>
<keyword evidence="1" id="KW-1133">Transmembrane helix</keyword>
<gene>
    <name evidence="2" type="ORF">AVEN_203582_1</name>
</gene>
<accession>A0A4Y2ELC7</accession>
<sequence length="119" mass="13776">MHPQPGTRTRLFIRRFLIHVLVVPPGGMRSESNLKRELLPPCLGVRGQLKNDHYNWDTEVAGLTAITVHGLLPPEGGMYHHRWRVTHPHHYYTPRETRTRLLIWRLLIHVIVVFPSVGG</sequence>
<protein>
    <submittedName>
        <fullName evidence="2">Uncharacterized protein</fullName>
    </submittedName>
</protein>
<evidence type="ECO:0000256" key="1">
    <source>
        <dbReference type="SAM" id="Phobius"/>
    </source>
</evidence>
<organism evidence="2 3">
    <name type="scientific">Araneus ventricosus</name>
    <name type="common">Orbweaver spider</name>
    <name type="synonym">Epeira ventricosa</name>
    <dbReference type="NCBI Taxonomy" id="182803"/>
    <lineage>
        <taxon>Eukaryota</taxon>
        <taxon>Metazoa</taxon>
        <taxon>Ecdysozoa</taxon>
        <taxon>Arthropoda</taxon>
        <taxon>Chelicerata</taxon>
        <taxon>Arachnida</taxon>
        <taxon>Araneae</taxon>
        <taxon>Araneomorphae</taxon>
        <taxon>Entelegynae</taxon>
        <taxon>Araneoidea</taxon>
        <taxon>Araneidae</taxon>
        <taxon>Araneus</taxon>
    </lineage>
</organism>
<keyword evidence="3" id="KW-1185">Reference proteome</keyword>
<comment type="caution">
    <text evidence="2">The sequence shown here is derived from an EMBL/GenBank/DDBJ whole genome shotgun (WGS) entry which is preliminary data.</text>
</comment>